<keyword evidence="2 4" id="KW-0378">Hydrolase</keyword>
<dbReference type="Pfam" id="PF01915">
    <property type="entry name" value="Glyco_hydro_3_C"/>
    <property type="match status" value="1"/>
</dbReference>
<dbReference type="RefSeq" id="WP_207300482.1">
    <property type="nucleotide sequence ID" value="NZ_CP071444.1"/>
</dbReference>
<dbReference type="PRINTS" id="PR00133">
    <property type="entry name" value="GLHYDRLASE3"/>
</dbReference>
<comment type="similarity">
    <text evidence="1 4">Belongs to the glycosyl hydrolase 3 family.</text>
</comment>
<dbReference type="Gene3D" id="3.20.20.300">
    <property type="entry name" value="Glycoside hydrolase, family 3, N-terminal domain"/>
    <property type="match status" value="1"/>
</dbReference>
<dbReference type="Pfam" id="PF00933">
    <property type="entry name" value="Glyco_hydro_3"/>
    <property type="match status" value="1"/>
</dbReference>
<dbReference type="InterPro" id="IPR019800">
    <property type="entry name" value="Glyco_hydro_3_AS"/>
</dbReference>
<evidence type="ECO:0000313" key="7">
    <source>
        <dbReference type="Proteomes" id="UP000663499"/>
    </source>
</evidence>
<dbReference type="InterPro" id="IPR017853">
    <property type="entry name" value="GH"/>
</dbReference>
<evidence type="ECO:0000256" key="1">
    <source>
        <dbReference type="ARBA" id="ARBA00005336"/>
    </source>
</evidence>
<evidence type="ECO:0000256" key="3">
    <source>
        <dbReference type="ARBA" id="ARBA00023277"/>
    </source>
</evidence>
<gene>
    <name evidence="6" type="ORF">J0B03_03480</name>
</gene>
<dbReference type="InterPro" id="IPR026891">
    <property type="entry name" value="Fn3-like"/>
</dbReference>
<evidence type="ECO:0000313" key="6">
    <source>
        <dbReference type="EMBL" id="QSX09143.1"/>
    </source>
</evidence>
<dbReference type="InterPro" id="IPR013783">
    <property type="entry name" value="Ig-like_fold"/>
</dbReference>
<dbReference type="Pfam" id="PF14310">
    <property type="entry name" value="Fn3-like"/>
    <property type="match status" value="1"/>
</dbReference>
<keyword evidence="7" id="KW-1185">Reference proteome</keyword>
<dbReference type="Gene3D" id="3.40.50.1700">
    <property type="entry name" value="Glycoside hydrolase family 3 C-terminal domain"/>
    <property type="match status" value="1"/>
</dbReference>
<organism evidence="6 7">
    <name type="scientific">Alkalibacter rhizosphaerae</name>
    <dbReference type="NCBI Taxonomy" id="2815577"/>
    <lineage>
        <taxon>Bacteria</taxon>
        <taxon>Bacillati</taxon>
        <taxon>Bacillota</taxon>
        <taxon>Clostridia</taxon>
        <taxon>Eubacteriales</taxon>
        <taxon>Eubacteriaceae</taxon>
        <taxon>Alkalibacter</taxon>
    </lineage>
</organism>
<dbReference type="PANTHER" id="PTHR42715:SF10">
    <property type="entry name" value="BETA-GLUCOSIDASE"/>
    <property type="match status" value="1"/>
</dbReference>
<dbReference type="SUPFAM" id="SSF51445">
    <property type="entry name" value="(Trans)glycosidases"/>
    <property type="match status" value="1"/>
</dbReference>
<sequence length="812" mass="90811">MEKAKEIVNRMTLKEKASLCSGQDFWRLQGVEKAGLPSIMATDGPHGLRKTIKGTDHIGVTASLPSTCFPTSVTTACSWDPHLLEEIGKAIGSECKSEGVSILLGPGMNIKRSPLCGRNFEYISEDPYLTGKMAAGMIRGIQSMGIGATMKHFVANNKEGFRLVSDSIVDQRALQEIYLTGFEMALNEGQPWVVMAAYNKVNGTYCCENRYLMTEVLREKWGFSGIIVSDWGATDHRIRALNAGLDVEMPSTYGEQDRRIYRGVKKGRVLENTLNETAERIVDILIKAKNNADENATYDKETHHRLARKAARESYVLLKNDEDLLPLDTGRSTAIIGDMAKNPRYQGLGSSMLHPTFLENTLDEMEKQGWNVSFAPGYTWNSDEVEEEKIKEASTLAAGCEAAVVFVGLPEKYEAENLDRKHMKMPASHQRLIQEVAKANPNTVVVLAGGAPVEMPWINEVKAVVNGYLGGQAGASAMLEILCGKANPCGKLAETYPVALKDNPTYNYFVCIDPKIVQYRESVYVGYRFYDTASKEVLFPFGHGLSYTKFSYENLRLSCDKMKDNERLVVRMTVRNIGDRPGKEVVQVYVRDTDTTVFRPEKELKGFEKVHLDPGEAKELEFVLDFRAFAYYNTALDNWHVESGFFEILIGASSRDMRLQGRVYVESSEPDAPVPYDLETASEYHHLKNEPFRVSDAAFQAIYGSPVSATKKEKVEEFTLNSTMDDMQHTLIGKAILWKVKRESLKMPEGELNEGMQNALDAMVKESPIRTLNMASKGDVSLLTIRGLVQLANKEYLEGLRTLLIAARRKRD</sequence>
<dbReference type="PROSITE" id="PS00775">
    <property type="entry name" value="GLYCOSYL_HYDROL_F3"/>
    <property type="match status" value="1"/>
</dbReference>
<evidence type="ECO:0000256" key="2">
    <source>
        <dbReference type="ARBA" id="ARBA00022801"/>
    </source>
</evidence>
<dbReference type="GO" id="GO:0005975">
    <property type="term" value="P:carbohydrate metabolic process"/>
    <property type="evidence" value="ECO:0007669"/>
    <property type="project" value="InterPro"/>
</dbReference>
<dbReference type="GO" id="GO:0008422">
    <property type="term" value="F:beta-glucosidase activity"/>
    <property type="evidence" value="ECO:0007669"/>
    <property type="project" value="UniProtKB-ARBA"/>
</dbReference>
<dbReference type="FunFam" id="2.60.40.10:FF:000495">
    <property type="entry name" value="Periplasmic beta-glucosidase"/>
    <property type="match status" value="1"/>
</dbReference>
<name>A0A975AIJ3_9FIRM</name>
<keyword evidence="4" id="KW-0326">Glycosidase</keyword>
<evidence type="ECO:0000256" key="4">
    <source>
        <dbReference type="RuleBase" id="RU361161"/>
    </source>
</evidence>
<keyword evidence="3" id="KW-0119">Carbohydrate metabolism</keyword>
<dbReference type="PANTHER" id="PTHR42715">
    <property type="entry name" value="BETA-GLUCOSIDASE"/>
    <property type="match status" value="1"/>
</dbReference>
<dbReference type="KEGG" id="alka:J0B03_03480"/>
<dbReference type="EMBL" id="CP071444">
    <property type="protein sequence ID" value="QSX09143.1"/>
    <property type="molecule type" value="Genomic_DNA"/>
</dbReference>
<evidence type="ECO:0000259" key="5">
    <source>
        <dbReference type="SMART" id="SM01217"/>
    </source>
</evidence>
<proteinExistence type="inferred from homology"/>
<dbReference type="SMART" id="SM01217">
    <property type="entry name" value="Fn3_like"/>
    <property type="match status" value="1"/>
</dbReference>
<dbReference type="InterPro" id="IPR002772">
    <property type="entry name" value="Glyco_hydro_3_C"/>
</dbReference>
<reference evidence="6" key="1">
    <citation type="submission" date="2021-03" db="EMBL/GenBank/DDBJ databases">
        <title>Alkalibacter marinus sp. nov., isolated from tidal flat sediment.</title>
        <authorList>
            <person name="Namirimu T."/>
            <person name="Yang J.-A."/>
            <person name="Yang S.-H."/>
            <person name="Kim Y.-J."/>
            <person name="Kwon K.K."/>
        </authorList>
    </citation>
    <scope>NUCLEOTIDE SEQUENCE</scope>
    <source>
        <strain evidence="6">ES005</strain>
    </source>
</reference>
<dbReference type="SUPFAM" id="SSF52279">
    <property type="entry name" value="Beta-D-glucan exohydrolase, C-terminal domain"/>
    <property type="match status" value="1"/>
</dbReference>
<accession>A0A975AIJ3</accession>
<dbReference type="Proteomes" id="UP000663499">
    <property type="component" value="Chromosome"/>
</dbReference>
<dbReference type="InterPro" id="IPR001764">
    <property type="entry name" value="Glyco_hydro_3_N"/>
</dbReference>
<dbReference type="InterPro" id="IPR050288">
    <property type="entry name" value="Cellulose_deg_GH3"/>
</dbReference>
<dbReference type="Gene3D" id="2.60.40.10">
    <property type="entry name" value="Immunoglobulins"/>
    <property type="match status" value="1"/>
</dbReference>
<protein>
    <submittedName>
        <fullName evidence="6">Glycoside hydrolase family 3 C-terminal domain-containing protein</fullName>
    </submittedName>
</protein>
<dbReference type="InterPro" id="IPR036962">
    <property type="entry name" value="Glyco_hydro_3_N_sf"/>
</dbReference>
<dbReference type="InterPro" id="IPR036881">
    <property type="entry name" value="Glyco_hydro_3_C_sf"/>
</dbReference>
<feature type="domain" description="Fibronectin type III-like" evidence="5">
    <location>
        <begin position="584"/>
        <end position="654"/>
    </location>
</feature>
<dbReference type="AlphaFoldDB" id="A0A975AIJ3"/>